<evidence type="ECO:0000313" key="16">
    <source>
        <dbReference type="Proteomes" id="UP001594288"/>
    </source>
</evidence>
<evidence type="ECO:0000256" key="4">
    <source>
        <dbReference type="ARBA" id="ARBA00022475"/>
    </source>
</evidence>
<evidence type="ECO:0000256" key="5">
    <source>
        <dbReference type="ARBA" id="ARBA00022692"/>
    </source>
</evidence>
<comment type="similarity">
    <text evidence="2 13">Belongs to the sodium:solute symporter (SSF) (TC 2.A.21) family.</text>
</comment>
<dbReference type="InterPro" id="IPR011851">
    <property type="entry name" value="Na/Pro_symporter"/>
</dbReference>
<keyword evidence="7 14" id="KW-1133">Transmembrane helix</keyword>
<feature type="transmembrane region" description="Helical" evidence="14">
    <location>
        <begin position="157"/>
        <end position="182"/>
    </location>
</feature>
<evidence type="ECO:0000256" key="6">
    <source>
        <dbReference type="ARBA" id="ARBA00022847"/>
    </source>
</evidence>
<protein>
    <recommendedName>
        <fullName evidence="14">Sodium/proline symporter</fullName>
    </recommendedName>
    <alternativeName>
        <fullName evidence="14">Proline permease</fullName>
    </alternativeName>
</protein>
<feature type="transmembrane region" description="Helical" evidence="14">
    <location>
        <begin position="230"/>
        <end position="252"/>
    </location>
</feature>
<keyword evidence="10 14" id="KW-0472">Membrane</keyword>
<keyword evidence="9 14" id="KW-0406">Ion transport</keyword>
<dbReference type="EMBL" id="JBHPEI010000010">
    <property type="protein sequence ID" value="MFC1799518.1"/>
    <property type="molecule type" value="Genomic_DNA"/>
</dbReference>
<comment type="function">
    <text evidence="14">Catalyzes the sodium-dependent uptake of extracellular L-proline.</text>
</comment>
<evidence type="ECO:0000256" key="2">
    <source>
        <dbReference type="ARBA" id="ARBA00006434"/>
    </source>
</evidence>
<feature type="transmembrane region" description="Helical" evidence="14">
    <location>
        <begin position="73"/>
        <end position="93"/>
    </location>
</feature>
<dbReference type="PROSITE" id="PS50283">
    <property type="entry name" value="NA_SOLUT_SYMP_3"/>
    <property type="match status" value="1"/>
</dbReference>
<keyword evidence="14" id="KW-0029">Amino-acid transport</keyword>
<dbReference type="Gene3D" id="1.20.1730.10">
    <property type="entry name" value="Sodium/glucose cotransporter"/>
    <property type="match status" value="1"/>
</dbReference>
<keyword evidence="11 14" id="KW-0739">Sodium transport</keyword>
<dbReference type="NCBIfam" id="TIGR00813">
    <property type="entry name" value="sss"/>
    <property type="match status" value="1"/>
</dbReference>
<feature type="transmembrane region" description="Helical" evidence="14">
    <location>
        <begin position="314"/>
        <end position="343"/>
    </location>
</feature>
<organism evidence="15 16">
    <name type="scientific">Eiseniibacteriota bacterium</name>
    <dbReference type="NCBI Taxonomy" id="2212470"/>
    <lineage>
        <taxon>Bacteria</taxon>
        <taxon>Candidatus Eiseniibacteriota</taxon>
    </lineage>
</organism>
<sequence>MGRLTYIIVLAVYLAILALVGVITSRRLKNTSDFAIGGRSIGPWVTALSFVAAYFSSVLIIGGGGFGYKFGMATLWIGASNVLIGCTLAWIILGKRIRRLTEETNSMTISEFLGKRYKSPAVMIFSAAIIFLFLILYNVSIVKGMANAIQVLMDIPYVAGVLISGVVIIFYVAVGGYFAVVWTSFIQAWIMIAGLLLLTSVSLVKIGGLSAAVEKLNAIDPGYVNTPGTWGWAGLISFCLVVSLATWGMPQLVIRFYSIKDTKVLRIGTVVVTVGAAVALLPYLNGAIARIVHPDLASPDLAIPTLTKSMLPPIGGAIFLAGVIAAGMSTFAGVLIITSTSLVRDVYKGALGREISPRKELRLARTASAIVGAISIAIALRPPGLVLAITAFSWAVIASTNLWPMLFGIYWKRTSPAATFASMVIGAGTALVWLLLKNPFGIHGFIAGVAAALIVILLGTLLRPAKSTPVAASTDSTR</sequence>
<keyword evidence="4 14" id="KW-1003">Cell membrane</keyword>
<dbReference type="InterPro" id="IPR050277">
    <property type="entry name" value="Sodium:Solute_Symporter"/>
</dbReference>
<evidence type="ECO:0000256" key="8">
    <source>
        <dbReference type="ARBA" id="ARBA00023053"/>
    </source>
</evidence>
<comment type="subcellular location">
    <subcellularLocation>
        <location evidence="1 14">Cell membrane</location>
        <topology evidence="1 14">Multi-pass membrane protein</topology>
    </subcellularLocation>
</comment>
<comment type="caution">
    <text evidence="15">The sequence shown here is derived from an EMBL/GenBank/DDBJ whole genome shotgun (WGS) entry which is preliminary data.</text>
</comment>
<feature type="transmembrane region" description="Helical" evidence="14">
    <location>
        <begin position="442"/>
        <end position="462"/>
    </location>
</feature>
<name>A0ABV6YN69_UNCEI</name>
<evidence type="ECO:0000256" key="14">
    <source>
        <dbReference type="RuleBase" id="RU366012"/>
    </source>
</evidence>
<dbReference type="Proteomes" id="UP001594288">
    <property type="component" value="Unassembled WGS sequence"/>
</dbReference>
<evidence type="ECO:0000256" key="11">
    <source>
        <dbReference type="ARBA" id="ARBA00023201"/>
    </source>
</evidence>
<evidence type="ECO:0000256" key="13">
    <source>
        <dbReference type="RuleBase" id="RU362091"/>
    </source>
</evidence>
<dbReference type="Pfam" id="PF00474">
    <property type="entry name" value="SSF"/>
    <property type="match status" value="1"/>
</dbReference>
<feature type="transmembrane region" description="Helical" evidence="14">
    <location>
        <begin position="417"/>
        <end position="436"/>
    </location>
</feature>
<dbReference type="PANTHER" id="PTHR48086">
    <property type="entry name" value="SODIUM/PROLINE SYMPORTER-RELATED"/>
    <property type="match status" value="1"/>
</dbReference>
<feature type="transmembrane region" description="Helical" evidence="14">
    <location>
        <begin position="189"/>
        <end position="210"/>
    </location>
</feature>
<evidence type="ECO:0000256" key="9">
    <source>
        <dbReference type="ARBA" id="ARBA00023065"/>
    </source>
</evidence>
<evidence type="ECO:0000256" key="1">
    <source>
        <dbReference type="ARBA" id="ARBA00004651"/>
    </source>
</evidence>
<evidence type="ECO:0000256" key="12">
    <source>
        <dbReference type="ARBA" id="ARBA00033708"/>
    </source>
</evidence>
<keyword evidence="8 14" id="KW-0915">Sodium</keyword>
<proteinExistence type="inferred from homology"/>
<evidence type="ECO:0000256" key="3">
    <source>
        <dbReference type="ARBA" id="ARBA00022448"/>
    </source>
</evidence>
<feature type="transmembrane region" description="Helical" evidence="14">
    <location>
        <begin position="6"/>
        <end position="23"/>
    </location>
</feature>
<feature type="transmembrane region" description="Helical" evidence="14">
    <location>
        <begin position="44"/>
        <end position="67"/>
    </location>
</feature>
<accession>A0ABV6YN69</accession>
<dbReference type="InterPro" id="IPR001734">
    <property type="entry name" value="Na/solute_symporter"/>
</dbReference>
<gene>
    <name evidence="15" type="ORF">ACFL2Z_01210</name>
</gene>
<keyword evidence="3 14" id="KW-0813">Transport</keyword>
<dbReference type="InterPro" id="IPR038377">
    <property type="entry name" value="Na/Glc_symporter_sf"/>
</dbReference>
<feature type="transmembrane region" description="Helical" evidence="14">
    <location>
        <begin position="120"/>
        <end position="137"/>
    </location>
</feature>
<feature type="transmembrane region" description="Helical" evidence="14">
    <location>
        <begin position="386"/>
        <end position="410"/>
    </location>
</feature>
<evidence type="ECO:0000256" key="10">
    <source>
        <dbReference type="ARBA" id="ARBA00023136"/>
    </source>
</evidence>
<keyword evidence="5 14" id="KW-0812">Transmembrane</keyword>
<reference evidence="15 16" key="1">
    <citation type="submission" date="2024-09" db="EMBL/GenBank/DDBJ databases">
        <authorList>
            <person name="D'Angelo T."/>
        </authorList>
    </citation>
    <scope>NUCLEOTIDE SEQUENCE [LARGE SCALE GENOMIC DNA]</scope>
    <source>
        <strain evidence="15">SAG AM-311-F02</strain>
    </source>
</reference>
<comment type="catalytic activity">
    <reaction evidence="12">
        <text>L-proline(in) + Na(+)(in) = L-proline(out) + Na(+)(out)</text>
        <dbReference type="Rhea" id="RHEA:28967"/>
        <dbReference type="ChEBI" id="CHEBI:29101"/>
        <dbReference type="ChEBI" id="CHEBI:60039"/>
    </reaction>
</comment>
<evidence type="ECO:0000313" key="15">
    <source>
        <dbReference type="EMBL" id="MFC1799518.1"/>
    </source>
</evidence>
<keyword evidence="16" id="KW-1185">Reference proteome</keyword>
<keyword evidence="6 14" id="KW-0769">Symport</keyword>
<evidence type="ECO:0000256" key="7">
    <source>
        <dbReference type="ARBA" id="ARBA00022989"/>
    </source>
</evidence>
<dbReference type="CDD" id="cd11475">
    <property type="entry name" value="SLC5sbd_PutP"/>
    <property type="match status" value="1"/>
</dbReference>
<dbReference type="PANTHER" id="PTHR48086:SF3">
    <property type="entry name" value="SODIUM_PROLINE SYMPORTER"/>
    <property type="match status" value="1"/>
</dbReference>
<feature type="transmembrane region" description="Helical" evidence="14">
    <location>
        <begin position="264"/>
        <end position="284"/>
    </location>
</feature>
<feature type="transmembrane region" description="Helical" evidence="14">
    <location>
        <begin position="363"/>
        <end position="380"/>
    </location>
</feature>